<dbReference type="CDD" id="cd01670">
    <property type="entry name" value="Death"/>
    <property type="match status" value="1"/>
</dbReference>
<dbReference type="Gene3D" id="1.10.533.10">
    <property type="entry name" value="Death Domain, Fas"/>
    <property type="match status" value="1"/>
</dbReference>
<dbReference type="GO" id="GO:0007165">
    <property type="term" value="P:signal transduction"/>
    <property type="evidence" value="ECO:0007669"/>
    <property type="project" value="InterPro"/>
</dbReference>
<organism evidence="2 3">
    <name type="scientific">Amphimedon queenslandica</name>
    <name type="common">Sponge</name>
    <dbReference type="NCBI Taxonomy" id="400682"/>
    <lineage>
        <taxon>Eukaryota</taxon>
        <taxon>Metazoa</taxon>
        <taxon>Porifera</taxon>
        <taxon>Demospongiae</taxon>
        <taxon>Heteroscleromorpha</taxon>
        <taxon>Haplosclerida</taxon>
        <taxon>Niphatidae</taxon>
        <taxon>Amphimedon</taxon>
    </lineage>
</organism>
<dbReference type="Pfam" id="PF00531">
    <property type="entry name" value="Death"/>
    <property type="match status" value="1"/>
</dbReference>
<evidence type="ECO:0000313" key="2">
    <source>
        <dbReference type="EnsemblMetazoa" id="XP_019863173.1"/>
    </source>
</evidence>
<evidence type="ECO:0000259" key="1">
    <source>
        <dbReference type="PROSITE" id="PS50017"/>
    </source>
</evidence>
<dbReference type="Proteomes" id="UP000007879">
    <property type="component" value="Unassembled WGS sequence"/>
</dbReference>
<dbReference type="EnsemblMetazoa" id="XM_020007614.1">
    <property type="protein sequence ID" value="XP_019863173.1"/>
    <property type="gene ID" value="LOC109592041"/>
</dbReference>
<keyword evidence="3" id="KW-1185">Reference proteome</keyword>
<dbReference type="PROSITE" id="PS50017">
    <property type="entry name" value="DEATH_DOMAIN"/>
    <property type="match status" value="1"/>
</dbReference>
<dbReference type="AlphaFoldDB" id="A0AAN0K1M2"/>
<dbReference type="GeneID" id="109592041"/>
<reference evidence="2" key="2">
    <citation type="submission" date="2024-06" db="UniProtKB">
        <authorList>
            <consortium name="EnsemblMetazoa"/>
        </authorList>
    </citation>
    <scope>IDENTIFICATION</scope>
</reference>
<feature type="domain" description="Death" evidence="1">
    <location>
        <begin position="32"/>
        <end position="110"/>
    </location>
</feature>
<sequence length="196" mass="21947">MATPFSRRQLHALDIDDLAEILHLLKRHGYSGTSYYDLGLYLGLLPRTLDVIEKNNKEDVNSCLRECLKAWLQQTNDVHIMGVDPTYHSLIQALRKLGENAVANGIDREKHPACVIFTQYESNECIVAALPSLAILLSKEKIIDEMLVPSTGKVLLKAVKEAVCADYHNLEKFVTILMNSNAHLVTAIAVSMLKDY</sequence>
<evidence type="ECO:0000313" key="3">
    <source>
        <dbReference type="Proteomes" id="UP000007879"/>
    </source>
</evidence>
<dbReference type="InterPro" id="IPR000488">
    <property type="entry name" value="Death_dom"/>
</dbReference>
<dbReference type="KEGG" id="aqu:109592041"/>
<dbReference type="RefSeq" id="XP_019863173.1">
    <property type="nucleotide sequence ID" value="XM_020007614.1"/>
</dbReference>
<protein>
    <recommendedName>
        <fullName evidence="1">Death domain-containing protein</fullName>
    </recommendedName>
</protein>
<proteinExistence type="predicted"/>
<name>A0AAN0K1M2_AMPQE</name>
<dbReference type="InterPro" id="IPR011029">
    <property type="entry name" value="DEATH-like_dom_sf"/>
</dbReference>
<dbReference type="SUPFAM" id="SSF47986">
    <property type="entry name" value="DEATH domain"/>
    <property type="match status" value="1"/>
</dbReference>
<accession>A0AAN0K1M2</accession>
<reference evidence="3" key="1">
    <citation type="journal article" date="2010" name="Nature">
        <title>The Amphimedon queenslandica genome and the evolution of animal complexity.</title>
        <authorList>
            <person name="Srivastava M."/>
            <person name="Simakov O."/>
            <person name="Chapman J."/>
            <person name="Fahey B."/>
            <person name="Gauthier M.E."/>
            <person name="Mitros T."/>
            <person name="Richards G.S."/>
            <person name="Conaco C."/>
            <person name="Dacre M."/>
            <person name="Hellsten U."/>
            <person name="Larroux C."/>
            <person name="Putnam N.H."/>
            <person name="Stanke M."/>
            <person name="Adamska M."/>
            <person name="Darling A."/>
            <person name="Degnan S.M."/>
            <person name="Oakley T.H."/>
            <person name="Plachetzki D.C."/>
            <person name="Zhai Y."/>
            <person name="Adamski M."/>
            <person name="Calcino A."/>
            <person name="Cummins S.F."/>
            <person name="Goodstein D.M."/>
            <person name="Harris C."/>
            <person name="Jackson D.J."/>
            <person name="Leys S.P."/>
            <person name="Shu S."/>
            <person name="Woodcroft B.J."/>
            <person name="Vervoort M."/>
            <person name="Kosik K.S."/>
            <person name="Manning G."/>
            <person name="Degnan B.M."/>
            <person name="Rokhsar D.S."/>
        </authorList>
    </citation>
    <scope>NUCLEOTIDE SEQUENCE [LARGE SCALE GENOMIC DNA]</scope>
</reference>